<comment type="caution">
    <text evidence="1">The sequence shown here is derived from an EMBL/GenBank/DDBJ whole genome shotgun (WGS) entry which is preliminary data.</text>
</comment>
<accession>A0ACB9NSI3</accession>
<proteinExistence type="predicted"/>
<dbReference type="EMBL" id="CM042886">
    <property type="protein sequence ID" value="KAI4339552.1"/>
    <property type="molecule type" value="Genomic_DNA"/>
</dbReference>
<evidence type="ECO:0000313" key="1">
    <source>
        <dbReference type="EMBL" id="KAI4339552.1"/>
    </source>
</evidence>
<evidence type="ECO:0000313" key="2">
    <source>
        <dbReference type="Proteomes" id="UP001057402"/>
    </source>
</evidence>
<organism evidence="1 2">
    <name type="scientific">Melastoma candidum</name>
    <dbReference type="NCBI Taxonomy" id="119954"/>
    <lineage>
        <taxon>Eukaryota</taxon>
        <taxon>Viridiplantae</taxon>
        <taxon>Streptophyta</taxon>
        <taxon>Embryophyta</taxon>
        <taxon>Tracheophyta</taxon>
        <taxon>Spermatophyta</taxon>
        <taxon>Magnoliopsida</taxon>
        <taxon>eudicotyledons</taxon>
        <taxon>Gunneridae</taxon>
        <taxon>Pentapetalae</taxon>
        <taxon>rosids</taxon>
        <taxon>malvids</taxon>
        <taxon>Myrtales</taxon>
        <taxon>Melastomataceae</taxon>
        <taxon>Melastomatoideae</taxon>
        <taxon>Melastomateae</taxon>
        <taxon>Melastoma</taxon>
    </lineage>
</organism>
<protein>
    <submittedName>
        <fullName evidence="1">Uncharacterized protein</fullName>
    </submittedName>
</protein>
<gene>
    <name evidence="1" type="ORF">MLD38_024483</name>
</gene>
<name>A0ACB9NSI3_9MYRT</name>
<dbReference type="Proteomes" id="UP001057402">
    <property type="component" value="Chromosome 7"/>
</dbReference>
<sequence length="320" mass="35018">MSSDRRHCLLLLSLIVVSLTAVHGRLSLDYYSKTCPDFPNILLSTVTSKQLSTPTTAAALLRLFLHDCLPGSCDSSVLLSPERSSDINLSLPGDAFDLIFRLKSSLEISCPSVVSCSDIIVASAHHLLVILGGPHFPLYLGRKDSFSPFPISPDTLPLPDMTVSEVIALFGKRGFSVREMVALSGAHTVGFSHCSSLAKDIYNFSSSAATDPRYNARFAEGLRSACRNYKKDPTLAVFNDIMTPGKFDNEYFKNLERGLGVLGTDRGMAGDERTKGFVEMYAKDQDLWFKDFGNAMLKVSLMGIKAGRAGEIRRRCDVSN</sequence>
<reference evidence="2" key="1">
    <citation type="journal article" date="2023" name="Front. Plant Sci.">
        <title>Chromosomal-level genome assembly of Melastoma candidum provides insights into trichome evolution.</title>
        <authorList>
            <person name="Zhong Y."/>
            <person name="Wu W."/>
            <person name="Sun C."/>
            <person name="Zou P."/>
            <person name="Liu Y."/>
            <person name="Dai S."/>
            <person name="Zhou R."/>
        </authorList>
    </citation>
    <scope>NUCLEOTIDE SEQUENCE [LARGE SCALE GENOMIC DNA]</scope>
</reference>
<keyword evidence="2" id="KW-1185">Reference proteome</keyword>